<comment type="caution">
    <text evidence="3">The sequence shown here is derived from an EMBL/GenBank/DDBJ whole genome shotgun (WGS) entry which is preliminary data.</text>
</comment>
<dbReference type="GO" id="GO:0009820">
    <property type="term" value="P:alkaloid metabolic process"/>
    <property type="evidence" value="ECO:0007669"/>
    <property type="project" value="InterPro"/>
</dbReference>
<gene>
    <name evidence="3" type="ORF">H0H81_001729</name>
</gene>
<keyword evidence="4" id="KW-1185">Reference proteome</keyword>
<evidence type="ECO:0000256" key="2">
    <source>
        <dbReference type="ARBA" id="ARBA00022679"/>
    </source>
</evidence>
<dbReference type="GO" id="GO:0016765">
    <property type="term" value="F:transferase activity, transferring alkyl or aryl (other than methyl) groups"/>
    <property type="evidence" value="ECO:0007669"/>
    <property type="project" value="InterPro"/>
</dbReference>
<evidence type="ECO:0000256" key="1">
    <source>
        <dbReference type="ARBA" id="ARBA00010209"/>
    </source>
</evidence>
<dbReference type="Pfam" id="PF11991">
    <property type="entry name" value="Trp_DMAT"/>
    <property type="match status" value="2"/>
</dbReference>
<reference evidence="3" key="2">
    <citation type="submission" date="2021-10" db="EMBL/GenBank/DDBJ databases">
        <title>Phylogenomics reveals ancestral predisposition of the termite-cultivated fungus Termitomyces towards a domesticated lifestyle.</title>
        <authorList>
            <person name="Auxier B."/>
            <person name="Grum-Grzhimaylo A."/>
            <person name="Cardenas M.E."/>
            <person name="Lodge J.D."/>
            <person name="Laessoe T."/>
            <person name="Pedersen O."/>
            <person name="Smith M.E."/>
            <person name="Kuyper T.W."/>
            <person name="Franco-Molano E.A."/>
            <person name="Baroni T.J."/>
            <person name="Aanen D.K."/>
        </authorList>
    </citation>
    <scope>NUCLEOTIDE SEQUENCE</scope>
    <source>
        <strain evidence="3">D49</strain>
    </source>
</reference>
<comment type="similarity">
    <text evidence="1">Belongs to the tryptophan dimethylallyltransferase family.</text>
</comment>
<name>A0A9P7K4P0_9AGAR</name>
<dbReference type="OrthoDB" id="3354387at2759"/>
<keyword evidence="2" id="KW-0808">Transferase</keyword>
<evidence type="ECO:0000313" key="3">
    <source>
        <dbReference type="EMBL" id="KAG5638126.1"/>
    </source>
</evidence>
<evidence type="ECO:0000313" key="4">
    <source>
        <dbReference type="Proteomes" id="UP000717328"/>
    </source>
</evidence>
<accession>A0A9P7K4P0</accession>
<sequence length="332" mass="37009">MGPLDATGPGSLMTFDGSPVELSWVIPSNNSKGSANRQLRFAIEPIDPRTGQLLRGDEVLRYLTSPEGSMGLVKCDKTALDWSIVTQKFLYSGSDDDQIDGDAGKRFFIGFDFERSGEIVLKTYYLPSPRPMPHRVLRGSLYPTTVNMWDVDYRPLRGLLTTLDPTLIKSLEAMISYTEDAELLSKPRLQILSMDCVPNEVNRLKVIAITWIISNVQVAHHLPQLYCRPTRGSSWSDAQSAFTLGGRLAPSKMGPALARLEKLWNLLFPFANTASNRDLDDIVRPEEQILDDCHRGTSDHPNGGLLYYYSLVPGTDMVLPKIYLPVAFSILS</sequence>
<dbReference type="PANTHER" id="PTHR40627">
    <property type="entry name" value="INDOLE PRENYLTRANSFERASE TDIB-RELATED"/>
    <property type="match status" value="1"/>
</dbReference>
<protein>
    <submittedName>
        <fullName evidence="3">Uncharacterized protein</fullName>
    </submittedName>
</protein>
<reference evidence="3" key="1">
    <citation type="submission" date="2021-02" db="EMBL/GenBank/DDBJ databases">
        <authorList>
            <person name="Nieuwenhuis M."/>
            <person name="Van De Peppel L.J.J."/>
        </authorList>
    </citation>
    <scope>NUCLEOTIDE SEQUENCE</scope>
    <source>
        <strain evidence="3">D49</strain>
    </source>
</reference>
<dbReference type="PANTHER" id="PTHR40627:SF4">
    <property type="entry name" value="PRENYLTRANSFERASE ASQH1-RELATED"/>
    <property type="match status" value="1"/>
</dbReference>
<dbReference type="InterPro" id="IPR017795">
    <property type="entry name" value="ABBA_NscD-like"/>
</dbReference>
<dbReference type="AlphaFoldDB" id="A0A9P7K4P0"/>
<organism evidence="3 4">
    <name type="scientific">Sphagnurus paluster</name>
    <dbReference type="NCBI Taxonomy" id="117069"/>
    <lineage>
        <taxon>Eukaryota</taxon>
        <taxon>Fungi</taxon>
        <taxon>Dikarya</taxon>
        <taxon>Basidiomycota</taxon>
        <taxon>Agaricomycotina</taxon>
        <taxon>Agaricomycetes</taxon>
        <taxon>Agaricomycetidae</taxon>
        <taxon>Agaricales</taxon>
        <taxon>Tricholomatineae</taxon>
        <taxon>Lyophyllaceae</taxon>
        <taxon>Sphagnurus</taxon>
    </lineage>
</organism>
<dbReference type="Proteomes" id="UP000717328">
    <property type="component" value="Unassembled WGS sequence"/>
</dbReference>
<proteinExistence type="inferred from homology"/>
<dbReference type="EMBL" id="JABCKI010005780">
    <property type="protein sequence ID" value="KAG5638126.1"/>
    <property type="molecule type" value="Genomic_DNA"/>
</dbReference>